<keyword evidence="1" id="KW-0812">Transmembrane</keyword>
<dbReference type="EMBL" id="BGPR01005718">
    <property type="protein sequence ID" value="GBN12791.1"/>
    <property type="molecule type" value="Genomic_DNA"/>
</dbReference>
<keyword evidence="1" id="KW-0472">Membrane</keyword>
<evidence type="ECO:0000313" key="3">
    <source>
        <dbReference type="Proteomes" id="UP000499080"/>
    </source>
</evidence>
<accession>A0A4Y2LDE3</accession>
<sequence length="147" mass="16597">MGIHYVNVLTQGNTTQANLLKLYHPWACFQAHGSAQSPSVFRLGSIERHLLPTCVNEITTEQYLIETVSPVGLVVVGAPISLCVSVSASIDVIYVNVLTKYTTQQYLLKLYHLLRVLFAHLGAPIHLFRLGVYKRPFMRQRVNEIYN</sequence>
<proteinExistence type="predicted"/>
<evidence type="ECO:0000313" key="2">
    <source>
        <dbReference type="EMBL" id="GBN12791.1"/>
    </source>
</evidence>
<comment type="caution">
    <text evidence="2">The sequence shown here is derived from an EMBL/GenBank/DDBJ whole genome shotgun (WGS) entry which is preliminary data.</text>
</comment>
<reference evidence="2 3" key="1">
    <citation type="journal article" date="2019" name="Sci. Rep.">
        <title>Orb-weaving spider Araneus ventricosus genome elucidates the spidroin gene catalogue.</title>
        <authorList>
            <person name="Kono N."/>
            <person name="Nakamura H."/>
            <person name="Ohtoshi R."/>
            <person name="Moran D.A.P."/>
            <person name="Shinohara A."/>
            <person name="Yoshida Y."/>
            <person name="Fujiwara M."/>
            <person name="Mori M."/>
            <person name="Tomita M."/>
            <person name="Arakawa K."/>
        </authorList>
    </citation>
    <scope>NUCLEOTIDE SEQUENCE [LARGE SCALE GENOMIC DNA]</scope>
</reference>
<gene>
    <name evidence="2" type="ORF">AVEN_175701_1</name>
</gene>
<dbReference type="AlphaFoldDB" id="A0A4Y2LDE3"/>
<name>A0A4Y2LDE3_ARAVE</name>
<organism evidence="2 3">
    <name type="scientific">Araneus ventricosus</name>
    <name type="common">Orbweaver spider</name>
    <name type="synonym">Epeira ventricosa</name>
    <dbReference type="NCBI Taxonomy" id="182803"/>
    <lineage>
        <taxon>Eukaryota</taxon>
        <taxon>Metazoa</taxon>
        <taxon>Ecdysozoa</taxon>
        <taxon>Arthropoda</taxon>
        <taxon>Chelicerata</taxon>
        <taxon>Arachnida</taxon>
        <taxon>Araneae</taxon>
        <taxon>Araneomorphae</taxon>
        <taxon>Entelegynae</taxon>
        <taxon>Araneoidea</taxon>
        <taxon>Araneidae</taxon>
        <taxon>Araneus</taxon>
    </lineage>
</organism>
<keyword evidence="3" id="KW-1185">Reference proteome</keyword>
<keyword evidence="1" id="KW-1133">Transmembrane helix</keyword>
<evidence type="ECO:0000256" key="1">
    <source>
        <dbReference type="SAM" id="Phobius"/>
    </source>
</evidence>
<feature type="transmembrane region" description="Helical" evidence="1">
    <location>
        <begin position="71"/>
        <end position="90"/>
    </location>
</feature>
<dbReference type="Proteomes" id="UP000499080">
    <property type="component" value="Unassembled WGS sequence"/>
</dbReference>
<protein>
    <submittedName>
        <fullName evidence="2">Uncharacterized protein</fullName>
    </submittedName>
</protein>
<feature type="transmembrane region" description="Helical" evidence="1">
    <location>
        <begin position="110"/>
        <end position="132"/>
    </location>
</feature>